<dbReference type="RefSeq" id="WP_182845389.1">
    <property type="nucleotide sequence ID" value="NZ_BAAALP010000063.1"/>
</dbReference>
<proteinExistence type="predicted"/>
<dbReference type="Proteomes" id="UP000572680">
    <property type="component" value="Unassembled WGS sequence"/>
</dbReference>
<reference evidence="1 2" key="1">
    <citation type="submission" date="2020-08" db="EMBL/GenBank/DDBJ databases">
        <title>Genomic Encyclopedia of Type Strains, Phase IV (KMG-IV): sequencing the most valuable type-strain genomes for metagenomic binning, comparative biology and taxonomic classification.</title>
        <authorList>
            <person name="Goeker M."/>
        </authorList>
    </citation>
    <scope>NUCLEOTIDE SEQUENCE [LARGE SCALE GENOMIC DNA]</scope>
    <source>
        <strain evidence="1 2">DSM 44197</strain>
    </source>
</reference>
<evidence type="ECO:0000313" key="1">
    <source>
        <dbReference type="EMBL" id="MBA8953183.1"/>
    </source>
</evidence>
<gene>
    <name evidence="1" type="ORF">HNR61_004833</name>
</gene>
<comment type="caution">
    <text evidence="1">The sequence shown here is derived from an EMBL/GenBank/DDBJ whole genome shotgun (WGS) entry which is preliminary data.</text>
</comment>
<organism evidence="1 2">
    <name type="scientific">Actinomadura namibiensis</name>
    <dbReference type="NCBI Taxonomy" id="182080"/>
    <lineage>
        <taxon>Bacteria</taxon>
        <taxon>Bacillati</taxon>
        <taxon>Actinomycetota</taxon>
        <taxon>Actinomycetes</taxon>
        <taxon>Streptosporangiales</taxon>
        <taxon>Thermomonosporaceae</taxon>
        <taxon>Actinomadura</taxon>
    </lineage>
</organism>
<dbReference type="EMBL" id="JACJIA010000006">
    <property type="protein sequence ID" value="MBA8953183.1"/>
    <property type="molecule type" value="Genomic_DNA"/>
</dbReference>
<dbReference type="AlphaFoldDB" id="A0A7W3LRY9"/>
<accession>A0A7W3LRY9</accession>
<sequence length="46" mass="4934">MAANTDVVVINPCPTFAERIRPHRLVGGSGDTVGYDHLIAALEEAR</sequence>
<keyword evidence="2" id="KW-1185">Reference proteome</keyword>
<protein>
    <submittedName>
        <fullName evidence="1">Uncharacterized protein</fullName>
    </submittedName>
</protein>
<evidence type="ECO:0000313" key="2">
    <source>
        <dbReference type="Proteomes" id="UP000572680"/>
    </source>
</evidence>
<name>A0A7W3LRY9_ACTNM</name>